<feature type="signal peptide" evidence="2">
    <location>
        <begin position="1"/>
        <end position="21"/>
    </location>
</feature>
<sequence>MTPITKLSLAILFGASLVACSEQPEAPTETAAKSAEVAVSVEPTTAPTEAPAAKEATPEAASDSHEGHAHNEATELTSAAIATANDPFQQDVHYRVLETAIPADTNQVHEFFWYGCPACKATEPLMNTLKADEKLKVTANASLLNEKWVFDAVIFQAFKHFDVLEKAHPAYFEARQNGTVKDQASFEAFLAEQGIDKDKFEAFSQSEDLKNALDVSFAVESKLQSTGVPTLVVGGKYVLLNRGFSSVGEMEKAIEWLSTK</sequence>
<keyword evidence="5" id="KW-1185">Reference proteome</keyword>
<feature type="domain" description="DSBA-like thioredoxin" evidence="3">
    <location>
        <begin position="157"/>
        <end position="240"/>
    </location>
</feature>
<dbReference type="InterPro" id="IPR001853">
    <property type="entry name" value="DSBA-like_thioredoxin_dom"/>
</dbReference>
<protein>
    <submittedName>
        <fullName evidence="4">DsbA family protein</fullName>
    </submittedName>
</protein>
<dbReference type="Proteomes" id="UP001201273">
    <property type="component" value="Unassembled WGS sequence"/>
</dbReference>
<evidence type="ECO:0000256" key="2">
    <source>
        <dbReference type="SAM" id="SignalP"/>
    </source>
</evidence>
<reference evidence="4 5" key="1">
    <citation type="journal article" date="2022" name="Environ. Microbiol. Rep.">
        <title>Eco-phylogenetic analyses reveal divergent evolution of vitamin B12 metabolism in the marine bacterial family 'Psychromonadaceae'.</title>
        <authorList>
            <person name="Jin X."/>
            <person name="Yang Y."/>
            <person name="Cao H."/>
            <person name="Gao B."/>
            <person name="Zhao Z."/>
        </authorList>
    </citation>
    <scope>NUCLEOTIDE SEQUENCE [LARGE SCALE GENOMIC DNA]</scope>
    <source>
        <strain evidence="4 5">MKS20</strain>
    </source>
</reference>
<dbReference type="RefSeq" id="WP_233052156.1">
    <property type="nucleotide sequence ID" value="NZ_JAIMJA010000006.1"/>
</dbReference>
<dbReference type="EMBL" id="JAIMJA010000006">
    <property type="protein sequence ID" value="MCE2594619.1"/>
    <property type="molecule type" value="Genomic_DNA"/>
</dbReference>
<dbReference type="PANTHER" id="PTHR35891">
    <property type="entry name" value="THIOL:DISULFIDE INTERCHANGE PROTEIN DSBA"/>
    <property type="match status" value="1"/>
</dbReference>
<dbReference type="InterPro" id="IPR036249">
    <property type="entry name" value="Thioredoxin-like_sf"/>
</dbReference>
<dbReference type="PROSITE" id="PS51257">
    <property type="entry name" value="PROKAR_LIPOPROTEIN"/>
    <property type="match status" value="1"/>
</dbReference>
<feature type="compositionally biased region" description="Basic and acidic residues" evidence="1">
    <location>
        <begin position="62"/>
        <end position="71"/>
    </location>
</feature>
<evidence type="ECO:0000313" key="5">
    <source>
        <dbReference type="Proteomes" id="UP001201273"/>
    </source>
</evidence>
<proteinExistence type="predicted"/>
<dbReference type="PANTHER" id="PTHR35891:SF3">
    <property type="entry name" value="THIOL:DISULFIDE INTERCHANGE PROTEIN DSBL"/>
    <property type="match status" value="1"/>
</dbReference>
<feature type="region of interest" description="Disordered" evidence="1">
    <location>
        <begin position="29"/>
        <end position="71"/>
    </location>
</feature>
<comment type="caution">
    <text evidence="4">The sequence shown here is derived from an EMBL/GenBank/DDBJ whole genome shotgun (WGS) entry which is preliminary data.</text>
</comment>
<feature type="chain" id="PRO_5046701663" evidence="2">
    <location>
        <begin position="22"/>
        <end position="260"/>
    </location>
</feature>
<dbReference type="InterPro" id="IPR050824">
    <property type="entry name" value="Thiol_disulfide_DsbA"/>
</dbReference>
<dbReference type="Pfam" id="PF01323">
    <property type="entry name" value="DSBA"/>
    <property type="match status" value="1"/>
</dbReference>
<dbReference type="Gene3D" id="3.40.30.10">
    <property type="entry name" value="Glutaredoxin"/>
    <property type="match status" value="1"/>
</dbReference>
<feature type="compositionally biased region" description="Low complexity" evidence="1">
    <location>
        <begin position="29"/>
        <end position="61"/>
    </location>
</feature>
<dbReference type="SUPFAM" id="SSF52833">
    <property type="entry name" value="Thioredoxin-like"/>
    <property type="match status" value="1"/>
</dbReference>
<name>A0ABS8W9Z7_9GAMM</name>
<keyword evidence="2" id="KW-0732">Signal</keyword>
<organism evidence="4 5">
    <name type="scientific">Motilimonas cestriensis</name>
    <dbReference type="NCBI Taxonomy" id="2742685"/>
    <lineage>
        <taxon>Bacteria</taxon>
        <taxon>Pseudomonadati</taxon>
        <taxon>Pseudomonadota</taxon>
        <taxon>Gammaproteobacteria</taxon>
        <taxon>Alteromonadales</taxon>
        <taxon>Alteromonadales genera incertae sedis</taxon>
        <taxon>Motilimonas</taxon>
    </lineage>
</organism>
<evidence type="ECO:0000259" key="3">
    <source>
        <dbReference type="Pfam" id="PF01323"/>
    </source>
</evidence>
<evidence type="ECO:0000313" key="4">
    <source>
        <dbReference type="EMBL" id="MCE2594619.1"/>
    </source>
</evidence>
<evidence type="ECO:0000256" key="1">
    <source>
        <dbReference type="SAM" id="MobiDB-lite"/>
    </source>
</evidence>
<gene>
    <name evidence="4" type="ORF">K6Y31_07305</name>
</gene>
<accession>A0ABS8W9Z7</accession>